<dbReference type="EMBL" id="MDYX01000037">
    <property type="protein sequence ID" value="KAF9630206.1"/>
    <property type="molecule type" value="Genomic_DNA"/>
</dbReference>
<keyword evidence="2" id="KW-0812">Transmembrane</keyword>
<evidence type="ECO:0000313" key="3">
    <source>
        <dbReference type="EMBL" id="KAF9630206.1"/>
    </source>
</evidence>
<feature type="transmembrane region" description="Helical" evidence="2">
    <location>
        <begin position="383"/>
        <end position="402"/>
    </location>
</feature>
<reference evidence="3" key="1">
    <citation type="submission" date="2016-08" db="EMBL/GenBank/DDBJ databases">
        <authorList>
            <person name="Yan J."/>
        </authorList>
    </citation>
    <scope>NUCLEOTIDE SEQUENCE</scope>
    <source>
        <strain evidence="3">CSS-01s</strain>
    </source>
</reference>
<feature type="transmembrane region" description="Helical" evidence="2">
    <location>
        <begin position="30"/>
        <end position="54"/>
    </location>
</feature>
<evidence type="ECO:0000256" key="2">
    <source>
        <dbReference type="SAM" id="Phobius"/>
    </source>
</evidence>
<proteinExistence type="predicted"/>
<accession>A0A8H7IRE0</accession>
<gene>
    <name evidence="3" type="ORF">BFW01_g387</name>
</gene>
<feature type="transmembrane region" description="Helical" evidence="2">
    <location>
        <begin position="134"/>
        <end position="154"/>
    </location>
</feature>
<organism evidence="3 4">
    <name type="scientific">Lasiodiplodia theobromae</name>
    <dbReference type="NCBI Taxonomy" id="45133"/>
    <lineage>
        <taxon>Eukaryota</taxon>
        <taxon>Fungi</taxon>
        <taxon>Dikarya</taxon>
        <taxon>Ascomycota</taxon>
        <taxon>Pezizomycotina</taxon>
        <taxon>Dothideomycetes</taxon>
        <taxon>Dothideomycetes incertae sedis</taxon>
        <taxon>Botryosphaeriales</taxon>
        <taxon>Botryosphaeriaceae</taxon>
        <taxon>Lasiodiplodia</taxon>
    </lineage>
</organism>
<evidence type="ECO:0000256" key="1">
    <source>
        <dbReference type="SAM" id="MobiDB-lite"/>
    </source>
</evidence>
<sequence length="494" mass="56402">MTNTQQPTADPNGRPSSPSMRLSILRHICTIPNILAVIYILTSVAFPIILYIPVSGQITGLYEMCSADGRFDWYAESHDPGYTYYKNQAGYYYRSFLNLFSRTKLVTVTVAFGSYSFAQAKWIDLAWDIGVGRIGQFILVYISSRVITRSMLYAMKTHPIPHHLFVGISFQDHSSLMAIWSVVTVTSRYYLWKVWKGHLVVIALIMTYLLLFPTIAAAMTGYITNFSPMIQFDDAAVDYYKSDYLGLVYFTIGNCSVFGRNGRCHFAYFNDGWEIAETGDIYDVDLYYSLLDSKSRSLTPSHDSNPASITAFYCQEDPDALTTCGTLQIDNTNYTIDPLGSLDIDPYESEVYYNGTAYGLDYVMTNGQCQPGNEYRWGFSYQMLFIFSFLNLLWAISTWWLWLMAKTEHGITTDYGVHRAAVDLTSIAKATLGTDEKPVDDMSDTEIKEGLERNHTGFVRTNANSLQPSFHDYSERYQDEPEQGCWSRRRRRRT</sequence>
<comment type="caution">
    <text evidence="3">The sequence shown here is derived from an EMBL/GenBank/DDBJ whole genome shotgun (WGS) entry which is preliminary data.</text>
</comment>
<keyword evidence="2" id="KW-1133">Transmembrane helix</keyword>
<reference evidence="3" key="2">
    <citation type="journal article" date="2018" name="DNA Res.">
        <title>Comparative genome and transcriptome analyses reveal adaptations to opportunistic infections in woody plant degrading pathogens of Botryosphaeriaceae.</title>
        <authorList>
            <person name="Yan J.Y."/>
            <person name="Zhao W.S."/>
            <person name="Chen Z."/>
            <person name="Xing Q.K."/>
            <person name="Zhang W."/>
            <person name="Chethana K.W.T."/>
            <person name="Xue M.F."/>
            <person name="Xu J.P."/>
            <person name="Phillips A.J.L."/>
            <person name="Wang Y."/>
            <person name="Liu J.H."/>
            <person name="Liu M."/>
            <person name="Zhou Y."/>
            <person name="Jayawardena R.S."/>
            <person name="Manawasinghe I.S."/>
            <person name="Huang J.B."/>
            <person name="Qiao G.H."/>
            <person name="Fu C.Y."/>
            <person name="Guo F.F."/>
            <person name="Dissanayake A.J."/>
            <person name="Peng Y.L."/>
            <person name="Hyde K.D."/>
            <person name="Li X.H."/>
        </authorList>
    </citation>
    <scope>NUCLEOTIDE SEQUENCE</scope>
    <source>
        <strain evidence="3">CSS-01s</strain>
    </source>
</reference>
<protein>
    <submittedName>
        <fullName evidence="3">Uncharacterized protein</fullName>
    </submittedName>
</protein>
<dbReference type="Proteomes" id="UP000627934">
    <property type="component" value="Unassembled WGS sequence"/>
</dbReference>
<feature type="transmembrane region" description="Helical" evidence="2">
    <location>
        <begin position="198"/>
        <end position="223"/>
    </location>
</feature>
<dbReference type="AlphaFoldDB" id="A0A8H7IRE0"/>
<name>A0A8H7IRE0_9PEZI</name>
<feature type="region of interest" description="Disordered" evidence="1">
    <location>
        <begin position="475"/>
        <end position="494"/>
    </location>
</feature>
<evidence type="ECO:0000313" key="4">
    <source>
        <dbReference type="Proteomes" id="UP000627934"/>
    </source>
</evidence>
<keyword evidence="2" id="KW-0472">Membrane</keyword>